<dbReference type="AlphaFoldDB" id="A0A9P6EKB5"/>
<dbReference type="Gene3D" id="2.60.120.200">
    <property type="match status" value="1"/>
</dbReference>
<keyword evidence="3" id="KW-0812">Transmembrane</keyword>
<feature type="domain" description="GH16" evidence="4">
    <location>
        <begin position="310"/>
        <end position="610"/>
    </location>
</feature>
<feature type="region of interest" description="Disordered" evidence="2">
    <location>
        <begin position="1"/>
        <end position="79"/>
    </location>
</feature>
<evidence type="ECO:0000313" key="6">
    <source>
        <dbReference type="Proteomes" id="UP000807306"/>
    </source>
</evidence>
<feature type="transmembrane region" description="Helical" evidence="3">
    <location>
        <begin position="189"/>
        <end position="213"/>
    </location>
</feature>
<evidence type="ECO:0000259" key="4">
    <source>
        <dbReference type="PROSITE" id="PS51762"/>
    </source>
</evidence>
<evidence type="ECO:0000313" key="5">
    <source>
        <dbReference type="EMBL" id="KAF9530691.1"/>
    </source>
</evidence>
<protein>
    <submittedName>
        <fullName evidence="5">GH16 beta-1,3-glucan recognition protein</fullName>
    </submittedName>
</protein>
<dbReference type="Proteomes" id="UP000807306">
    <property type="component" value="Unassembled WGS sequence"/>
</dbReference>
<dbReference type="GO" id="GO:0005975">
    <property type="term" value="P:carbohydrate metabolic process"/>
    <property type="evidence" value="ECO:0007669"/>
    <property type="project" value="InterPro"/>
</dbReference>
<sequence>MPAFPSNHSGNIKLDPPKPKFAIADGNLSSDGEGEGSRFAQHSRNTSNNTSFLDSPPQTPRSITFNARPNAISLNDQTFYTGRPTGLGTPPIDSGMNTPGTGQISTSNSYTNLSRSSSLYFSSSRPGTADRTRSREPFASPRMRSMTIYSSVQPSTIKVERERPKSTMLTSSTNISKPWMTARDPYQRVSYFLTYSFLLVGIALGVVRIWFGWHDVHILPGNMCMVMDENFDSDAGLFGENGKFFREVDMSGFGNGAFDMTTASENNSYVKDGHLYITPTFTSDVIGNDALIDGHVYNITGCTYNITEGISYTSSIPHSNASAIGLDHDFDVAAYTKACSAVSNITAGRIVNPIQSARLSTRKTASIRFGRVEVRAKIPTGDWLWPAIWMLPVNNTYGPWPISGTCLPLPSEPDANSLLYSGEIDIMEARGNGPEYPKQGTDYVRGSLNWGPLMWLNAVSKTYGWWTLRRGSYDQGFHTYALEWDKDFIRMYVDTRLHHMLDLRMKKSFFEKGDFPAVVQNGTDAVILENPWVNATKMAPFDQSFYLILNVAVGGTNGWFPDGNGDKPWLDGSATAMGDFWKAKDKWMPTWSNAESRSMIIDHVKMWQQC</sequence>
<evidence type="ECO:0000256" key="3">
    <source>
        <dbReference type="SAM" id="Phobius"/>
    </source>
</evidence>
<comment type="similarity">
    <text evidence="1">Belongs to the glycosyl hydrolase 16 family.</text>
</comment>
<gene>
    <name evidence="5" type="ORF">CPB83DRAFT_762599</name>
</gene>
<dbReference type="GO" id="GO:0004553">
    <property type="term" value="F:hydrolase activity, hydrolyzing O-glycosyl compounds"/>
    <property type="evidence" value="ECO:0007669"/>
    <property type="project" value="InterPro"/>
</dbReference>
<name>A0A9P6EKB5_9AGAR</name>
<dbReference type="InterPro" id="IPR000757">
    <property type="entry name" value="Beta-glucanase-like"/>
</dbReference>
<feature type="compositionally biased region" description="Polar residues" evidence="2">
    <location>
        <begin position="1"/>
        <end position="10"/>
    </location>
</feature>
<reference evidence="5" key="1">
    <citation type="submission" date="2020-11" db="EMBL/GenBank/DDBJ databases">
        <authorList>
            <consortium name="DOE Joint Genome Institute"/>
            <person name="Ahrendt S."/>
            <person name="Riley R."/>
            <person name="Andreopoulos W."/>
            <person name="Labutti K."/>
            <person name="Pangilinan J."/>
            <person name="Ruiz-Duenas F.J."/>
            <person name="Barrasa J.M."/>
            <person name="Sanchez-Garcia M."/>
            <person name="Camarero S."/>
            <person name="Miyauchi S."/>
            <person name="Serrano A."/>
            <person name="Linde D."/>
            <person name="Babiker R."/>
            <person name="Drula E."/>
            <person name="Ayuso-Fernandez I."/>
            <person name="Pacheco R."/>
            <person name="Padilla G."/>
            <person name="Ferreira P."/>
            <person name="Barriuso J."/>
            <person name="Kellner H."/>
            <person name="Castanera R."/>
            <person name="Alfaro M."/>
            <person name="Ramirez L."/>
            <person name="Pisabarro A.G."/>
            <person name="Kuo A."/>
            <person name="Tritt A."/>
            <person name="Lipzen A."/>
            <person name="He G."/>
            <person name="Yan M."/>
            <person name="Ng V."/>
            <person name="Cullen D."/>
            <person name="Martin F."/>
            <person name="Rosso M.-N."/>
            <person name="Henrissat B."/>
            <person name="Hibbett D."/>
            <person name="Martinez A.T."/>
            <person name="Grigoriev I.V."/>
        </authorList>
    </citation>
    <scope>NUCLEOTIDE SEQUENCE</scope>
    <source>
        <strain evidence="5">CBS 506.95</strain>
    </source>
</reference>
<dbReference type="PANTHER" id="PTHR10963:SF55">
    <property type="entry name" value="GLYCOSIDE HYDROLASE FAMILY 16 PROTEIN"/>
    <property type="match status" value="1"/>
</dbReference>
<feature type="compositionally biased region" description="Polar residues" evidence="2">
    <location>
        <begin position="60"/>
        <end position="79"/>
    </location>
</feature>
<accession>A0A9P6EKB5</accession>
<dbReference type="PANTHER" id="PTHR10963">
    <property type="entry name" value="GLYCOSYL HYDROLASE-RELATED"/>
    <property type="match status" value="1"/>
</dbReference>
<dbReference type="SUPFAM" id="SSF49899">
    <property type="entry name" value="Concanavalin A-like lectins/glucanases"/>
    <property type="match status" value="1"/>
</dbReference>
<dbReference type="OrthoDB" id="4781at2759"/>
<evidence type="ECO:0000256" key="1">
    <source>
        <dbReference type="ARBA" id="ARBA00006865"/>
    </source>
</evidence>
<organism evidence="5 6">
    <name type="scientific">Crepidotus variabilis</name>
    <dbReference type="NCBI Taxonomy" id="179855"/>
    <lineage>
        <taxon>Eukaryota</taxon>
        <taxon>Fungi</taxon>
        <taxon>Dikarya</taxon>
        <taxon>Basidiomycota</taxon>
        <taxon>Agaricomycotina</taxon>
        <taxon>Agaricomycetes</taxon>
        <taxon>Agaricomycetidae</taxon>
        <taxon>Agaricales</taxon>
        <taxon>Agaricineae</taxon>
        <taxon>Crepidotaceae</taxon>
        <taxon>Crepidotus</taxon>
    </lineage>
</organism>
<keyword evidence="3" id="KW-1133">Transmembrane helix</keyword>
<evidence type="ECO:0000256" key="2">
    <source>
        <dbReference type="SAM" id="MobiDB-lite"/>
    </source>
</evidence>
<feature type="compositionally biased region" description="Polar residues" evidence="2">
    <location>
        <begin position="40"/>
        <end position="53"/>
    </location>
</feature>
<dbReference type="InterPro" id="IPR050546">
    <property type="entry name" value="Glycosyl_Hydrlase_16"/>
</dbReference>
<dbReference type="EMBL" id="MU157838">
    <property type="protein sequence ID" value="KAF9530691.1"/>
    <property type="molecule type" value="Genomic_DNA"/>
</dbReference>
<comment type="caution">
    <text evidence="5">The sequence shown here is derived from an EMBL/GenBank/DDBJ whole genome shotgun (WGS) entry which is preliminary data.</text>
</comment>
<dbReference type="InterPro" id="IPR013320">
    <property type="entry name" value="ConA-like_dom_sf"/>
</dbReference>
<keyword evidence="6" id="KW-1185">Reference proteome</keyword>
<dbReference type="Pfam" id="PF00722">
    <property type="entry name" value="Glyco_hydro_16"/>
    <property type="match status" value="1"/>
</dbReference>
<feature type="region of interest" description="Disordered" evidence="2">
    <location>
        <begin position="120"/>
        <end position="140"/>
    </location>
</feature>
<dbReference type="PROSITE" id="PS51762">
    <property type="entry name" value="GH16_2"/>
    <property type="match status" value="1"/>
</dbReference>
<proteinExistence type="inferred from homology"/>
<keyword evidence="3" id="KW-0472">Membrane</keyword>